<evidence type="ECO:0000256" key="3">
    <source>
        <dbReference type="ARBA" id="ARBA00022475"/>
    </source>
</evidence>
<dbReference type="PANTHER" id="PTHR33452:SF1">
    <property type="entry name" value="INNER MEMBRANE PROTEIN YPHA-RELATED"/>
    <property type="match status" value="1"/>
</dbReference>
<evidence type="ECO:0000256" key="6">
    <source>
        <dbReference type="ARBA" id="ARBA00023136"/>
    </source>
</evidence>
<evidence type="ECO:0000256" key="5">
    <source>
        <dbReference type="ARBA" id="ARBA00022989"/>
    </source>
</evidence>
<dbReference type="Proteomes" id="UP000317716">
    <property type="component" value="Unassembled WGS sequence"/>
</dbReference>
<feature type="transmembrane region" description="Helical" evidence="7">
    <location>
        <begin position="79"/>
        <end position="100"/>
    </location>
</feature>
<evidence type="ECO:0000313" key="8">
    <source>
        <dbReference type="EMBL" id="TMQ60854.1"/>
    </source>
</evidence>
<feature type="transmembrane region" description="Helical" evidence="7">
    <location>
        <begin position="51"/>
        <end position="72"/>
    </location>
</feature>
<sequence>MSSNGDTLTRSIGLFVLRVGMAGLLLCGHGWDKVTHAAARAKSFPDPLHIGSAASFGLVVFAETACALFVALGLFTRAALVPIILFLCVAFFIYLAHQPFGDKELAIVYLVPFLALLFTGPGKFALDAWIRVRFGKKGGD</sequence>
<comment type="similarity">
    <text evidence="2">Belongs to the DoxX family.</text>
</comment>
<evidence type="ECO:0000313" key="9">
    <source>
        <dbReference type="Proteomes" id="UP000317716"/>
    </source>
</evidence>
<reference evidence="8 9" key="1">
    <citation type="journal article" date="2019" name="Nat. Microbiol.">
        <title>Mediterranean grassland soil C-N compound turnover is dependent on rainfall and depth, and is mediated by genomically divergent microorganisms.</title>
        <authorList>
            <person name="Diamond S."/>
            <person name="Andeer P.F."/>
            <person name="Li Z."/>
            <person name="Crits-Christoph A."/>
            <person name="Burstein D."/>
            <person name="Anantharaman K."/>
            <person name="Lane K.R."/>
            <person name="Thomas B.C."/>
            <person name="Pan C."/>
            <person name="Northen T.R."/>
            <person name="Banfield J.F."/>
        </authorList>
    </citation>
    <scope>NUCLEOTIDE SEQUENCE [LARGE SCALE GENOMIC DNA]</scope>
    <source>
        <strain evidence="8">WS_2</strain>
    </source>
</reference>
<evidence type="ECO:0000256" key="2">
    <source>
        <dbReference type="ARBA" id="ARBA00006679"/>
    </source>
</evidence>
<gene>
    <name evidence="8" type="ORF">E6K72_00200</name>
</gene>
<dbReference type="Pfam" id="PF07681">
    <property type="entry name" value="DoxX"/>
    <property type="match status" value="1"/>
</dbReference>
<comment type="subcellular location">
    <subcellularLocation>
        <location evidence="1">Cell membrane</location>
        <topology evidence="1">Multi-pass membrane protein</topology>
    </subcellularLocation>
</comment>
<dbReference type="GO" id="GO:0005886">
    <property type="term" value="C:plasma membrane"/>
    <property type="evidence" value="ECO:0007669"/>
    <property type="project" value="UniProtKB-SubCell"/>
</dbReference>
<dbReference type="InterPro" id="IPR051907">
    <property type="entry name" value="DoxX-like_oxidoreductase"/>
</dbReference>
<accession>A0A538TBE3</accession>
<keyword evidence="5 7" id="KW-1133">Transmembrane helix</keyword>
<dbReference type="AlphaFoldDB" id="A0A538TBE3"/>
<proteinExistence type="inferred from homology"/>
<dbReference type="InterPro" id="IPR032808">
    <property type="entry name" value="DoxX"/>
</dbReference>
<feature type="transmembrane region" description="Helical" evidence="7">
    <location>
        <begin position="12"/>
        <end position="31"/>
    </location>
</feature>
<evidence type="ECO:0000256" key="7">
    <source>
        <dbReference type="SAM" id="Phobius"/>
    </source>
</evidence>
<keyword evidence="3" id="KW-1003">Cell membrane</keyword>
<evidence type="ECO:0000256" key="1">
    <source>
        <dbReference type="ARBA" id="ARBA00004651"/>
    </source>
</evidence>
<protein>
    <submittedName>
        <fullName evidence="8">DoxX family protein</fullName>
    </submittedName>
</protein>
<evidence type="ECO:0000256" key="4">
    <source>
        <dbReference type="ARBA" id="ARBA00022692"/>
    </source>
</evidence>
<comment type="caution">
    <text evidence="8">The sequence shown here is derived from an EMBL/GenBank/DDBJ whole genome shotgun (WGS) entry which is preliminary data.</text>
</comment>
<keyword evidence="6 7" id="KW-0472">Membrane</keyword>
<keyword evidence="4 7" id="KW-0812">Transmembrane</keyword>
<feature type="transmembrane region" description="Helical" evidence="7">
    <location>
        <begin position="106"/>
        <end position="126"/>
    </location>
</feature>
<organism evidence="8 9">
    <name type="scientific">Eiseniibacteriota bacterium</name>
    <dbReference type="NCBI Taxonomy" id="2212470"/>
    <lineage>
        <taxon>Bacteria</taxon>
        <taxon>Candidatus Eiseniibacteriota</taxon>
    </lineage>
</organism>
<dbReference type="EMBL" id="VBOS01000007">
    <property type="protein sequence ID" value="TMQ60854.1"/>
    <property type="molecule type" value="Genomic_DNA"/>
</dbReference>
<name>A0A538TBE3_UNCEI</name>
<dbReference type="PANTHER" id="PTHR33452">
    <property type="entry name" value="OXIDOREDUCTASE CATD-RELATED"/>
    <property type="match status" value="1"/>
</dbReference>